<evidence type="ECO:0000256" key="3">
    <source>
        <dbReference type="PIRSR" id="PIRSR602678-1"/>
    </source>
</evidence>
<dbReference type="SUPFAM" id="SSF102705">
    <property type="entry name" value="NIF3 (NGG1p interacting factor 3)-like"/>
    <property type="match status" value="1"/>
</dbReference>
<dbReference type="GO" id="GO:0005737">
    <property type="term" value="C:cytoplasm"/>
    <property type="evidence" value="ECO:0007669"/>
    <property type="project" value="TreeGrafter"/>
</dbReference>
<organism evidence="4 5">
    <name type="scientific">Candidatus Woesebacteria bacterium RIFCSPHIGHO2_01_FULL_38_26b</name>
    <dbReference type="NCBI Taxonomy" id="1802491"/>
    <lineage>
        <taxon>Bacteria</taxon>
        <taxon>Candidatus Woeseibacteriota</taxon>
    </lineage>
</organism>
<dbReference type="InterPro" id="IPR036069">
    <property type="entry name" value="DUF34/NIF3_sf"/>
</dbReference>
<dbReference type="Pfam" id="PF01784">
    <property type="entry name" value="DUF34_NIF3"/>
    <property type="match status" value="1"/>
</dbReference>
<keyword evidence="2 3" id="KW-0479">Metal-binding</keyword>
<evidence type="ECO:0000256" key="2">
    <source>
        <dbReference type="ARBA" id="ARBA00022723"/>
    </source>
</evidence>
<feature type="binding site" evidence="3">
    <location>
        <position position="175"/>
    </location>
    <ligand>
        <name>a divalent metal cation</name>
        <dbReference type="ChEBI" id="CHEBI:60240"/>
        <label>1</label>
    </ligand>
</feature>
<feature type="binding site" evidence="3">
    <location>
        <position position="171"/>
    </location>
    <ligand>
        <name>a divalent metal cation</name>
        <dbReference type="ChEBI" id="CHEBI:60240"/>
        <label>1</label>
    </ligand>
</feature>
<reference evidence="4 5" key="1">
    <citation type="journal article" date="2016" name="Nat. Commun.">
        <title>Thousands of microbial genomes shed light on interconnected biogeochemical processes in an aquifer system.</title>
        <authorList>
            <person name="Anantharaman K."/>
            <person name="Brown C.T."/>
            <person name="Hug L.A."/>
            <person name="Sharon I."/>
            <person name="Castelle C.J."/>
            <person name="Probst A.J."/>
            <person name="Thomas B.C."/>
            <person name="Singh A."/>
            <person name="Wilkins M.J."/>
            <person name="Karaoz U."/>
            <person name="Brodie E.L."/>
            <person name="Williams K.H."/>
            <person name="Hubbard S.S."/>
            <person name="Banfield J.F."/>
        </authorList>
    </citation>
    <scope>NUCLEOTIDE SEQUENCE [LARGE SCALE GENOMIC DNA]</scope>
</reference>
<feature type="binding site" evidence="3">
    <location>
        <position position="54"/>
    </location>
    <ligand>
        <name>a divalent metal cation</name>
        <dbReference type="ChEBI" id="CHEBI:60240"/>
        <label>1</label>
    </ligand>
</feature>
<evidence type="ECO:0000313" key="5">
    <source>
        <dbReference type="Proteomes" id="UP000176741"/>
    </source>
</evidence>
<comment type="caution">
    <text evidence="4">The sequence shown here is derived from an EMBL/GenBank/DDBJ whole genome shotgun (WGS) entry which is preliminary data.</text>
</comment>
<dbReference type="GO" id="GO:0046872">
    <property type="term" value="F:metal ion binding"/>
    <property type="evidence" value="ECO:0007669"/>
    <property type="project" value="UniProtKB-KW"/>
</dbReference>
<feature type="binding site" evidence="3">
    <location>
        <position position="17"/>
    </location>
    <ligand>
        <name>a divalent metal cation</name>
        <dbReference type="ChEBI" id="CHEBI:60240"/>
        <label>1</label>
    </ligand>
</feature>
<evidence type="ECO:0000256" key="1">
    <source>
        <dbReference type="ARBA" id="ARBA00006964"/>
    </source>
</evidence>
<evidence type="ECO:0000313" key="4">
    <source>
        <dbReference type="EMBL" id="OGM19184.1"/>
    </source>
</evidence>
<dbReference type="AlphaFoldDB" id="A0A1F7XVX2"/>
<feature type="binding site" evidence="3">
    <location>
        <position position="16"/>
    </location>
    <ligand>
        <name>a divalent metal cation</name>
        <dbReference type="ChEBI" id="CHEBI:60240"/>
        <label>1</label>
    </ligand>
</feature>
<dbReference type="Gene3D" id="3.40.1390.30">
    <property type="entry name" value="NIF3 (NGG1p interacting factor 3)-like"/>
    <property type="match status" value="2"/>
</dbReference>
<evidence type="ECO:0008006" key="6">
    <source>
        <dbReference type="Google" id="ProtNLM"/>
    </source>
</evidence>
<name>A0A1F7XVX2_9BACT</name>
<sequence>FLQKAIKWGSNFCIFHHGLDPETYKSRFPLYSQKRLSLIFKNEITIMAFHYALDAHAEIGNNVTIIKKLGAKVGEPLDDEWGYTATFDTPQDVHELAHKCRDLFDHEVFVVEGDKEKVKKIGVVSGGAKPYAETLAELEAKGVELFISGETSESSPHKMKESGIAYFVCGHYATEKFGVQELGKKIESKFKPKVEVEFIDIENPI</sequence>
<dbReference type="EMBL" id="MGGD01000079">
    <property type="protein sequence ID" value="OGM19184.1"/>
    <property type="molecule type" value="Genomic_DNA"/>
</dbReference>
<comment type="similarity">
    <text evidence="1">Belongs to the GTP cyclohydrolase I type 2/NIF3 family.</text>
</comment>
<feature type="non-terminal residue" evidence="4">
    <location>
        <position position="1"/>
    </location>
</feature>
<gene>
    <name evidence="4" type="ORF">A2771_02610</name>
</gene>
<dbReference type="PANTHER" id="PTHR13799:SF14">
    <property type="entry name" value="GTP CYCLOHYDROLASE 1 TYPE 2 HOMOLOG"/>
    <property type="match status" value="1"/>
</dbReference>
<dbReference type="PANTHER" id="PTHR13799">
    <property type="entry name" value="NGG1 INTERACTING FACTOR 3"/>
    <property type="match status" value="1"/>
</dbReference>
<protein>
    <recommendedName>
        <fullName evidence="6">Nif3-like dinuclear metal center hexameric protein</fullName>
    </recommendedName>
</protein>
<accession>A0A1F7XVX2</accession>
<proteinExistence type="inferred from homology"/>
<dbReference type="InterPro" id="IPR002678">
    <property type="entry name" value="DUF34/NIF3"/>
</dbReference>
<dbReference type="Proteomes" id="UP000176741">
    <property type="component" value="Unassembled WGS sequence"/>
</dbReference>